<gene>
    <name evidence="3" type="ORF">E1750_15390</name>
</gene>
<evidence type="ECO:0000313" key="4">
    <source>
        <dbReference type="Proteomes" id="UP000291124"/>
    </source>
</evidence>
<dbReference type="EMBL" id="CP037933">
    <property type="protein sequence ID" value="QBN20667.1"/>
    <property type="molecule type" value="Genomic_DNA"/>
</dbReference>
<dbReference type="Gene3D" id="2.60.120.430">
    <property type="entry name" value="Galactose-binding lectin"/>
    <property type="match status" value="1"/>
</dbReference>
<accession>A0A4P6YIA5</accession>
<dbReference type="InterPro" id="IPR039131">
    <property type="entry name" value="NDUFAF1"/>
</dbReference>
<dbReference type="SUPFAM" id="SSF49785">
    <property type="entry name" value="Galactose-binding domain-like"/>
    <property type="match status" value="1"/>
</dbReference>
<dbReference type="Pfam" id="PF08547">
    <property type="entry name" value="CIA30"/>
    <property type="match status" value="1"/>
</dbReference>
<sequence>MDPIVLVDFNKTSNSDDWNIVNDVVMGGRSNSQFGMDSDGHGRFTGAVSLENNGGFCSVQHNLVAKSLGNKKIFSIRIKGDGKQYQFRVKSNRNDYYSYVYQFQTSKQWEVIEIPISEMYASFRGNKLNIPNYDGAKIEQLAFLIANYKQESFELLIDKIEVK</sequence>
<reference evidence="4" key="1">
    <citation type="submission" date="2019-03" db="EMBL/GenBank/DDBJ databases">
        <title>Flavobacterium sp.</title>
        <authorList>
            <person name="Kim H."/>
        </authorList>
    </citation>
    <scope>NUCLEOTIDE SEQUENCE [LARGE SCALE GENOMIC DNA]</scope>
    <source>
        <strain evidence="4">GS13</strain>
    </source>
</reference>
<dbReference type="OrthoDB" id="442188at2"/>
<dbReference type="InterPro" id="IPR008979">
    <property type="entry name" value="Galactose-bd-like_sf"/>
</dbReference>
<evidence type="ECO:0000259" key="2">
    <source>
        <dbReference type="Pfam" id="PF08547"/>
    </source>
</evidence>
<evidence type="ECO:0000313" key="3">
    <source>
        <dbReference type="EMBL" id="QBN20667.1"/>
    </source>
</evidence>
<comment type="similarity">
    <text evidence="1">Belongs to the CIA30 family.</text>
</comment>
<dbReference type="KEGG" id="fnk:E1750_15390"/>
<dbReference type="InterPro" id="IPR013857">
    <property type="entry name" value="NADH-UbQ_OxRdtase-assoc_prot30"/>
</dbReference>
<name>A0A4P6YIA5_9FLAO</name>
<organism evidence="3 4">
    <name type="scientific">Flavobacterium nackdongense</name>
    <dbReference type="NCBI Taxonomy" id="2547394"/>
    <lineage>
        <taxon>Bacteria</taxon>
        <taxon>Pseudomonadati</taxon>
        <taxon>Bacteroidota</taxon>
        <taxon>Flavobacteriia</taxon>
        <taxon>Flavobacteriales</taxon>
        <taxon>Flavobacteriaceae</taxon>
        <taxon>Flavobacterium</taxon>
    </lineage>
</organism>
<feature type="domain" description="NADH:ubiquinone oxidoreductase intermediate-associated protein 30" evidence="2">
    <location>
        <begin position="7"/>
        <end position="157"/>
    </location>
</feature>
<dbReference type="AlphaFoldDB" id="A0A4P6YIA5"/>
<protein>
    <submittedName>
        <fullName evidence="3">CIA30 family protein</fullName>
    </submittedName>
</protein>
<dbReference type="PANTHER" id="PTHR13194">
    <property type="entry name" value="COMPLEX I INTERMEDIATE-ASSOCIATED PROTEIN 30"/>
    <property type="match status" value="1"/>
</dbReference>
<proteinExistence type="inferred from homology"/>
<dbReference type="Proteomes" id="UP000291124">
    <property type="component" value="Chromosome"/>
</dbReference>
<dbReference type="PANTHER" id="PTHR13194:SF19">
    <property type="entry name" value="NAD(P)-BINDING ROSSMANN-FOLD SUPERFAMILY PROTEIN"/>
    <property type="match status" value="1"/>
</dbReference>
<keyword evidence="4" id="KW-1185">Reference proteome</keyword>
<evidence type="ECO:0000256" key="1">
    <source>
        <dbReference type="ARBA" id="ARBA00007884"/>
    </source>
</evidence>